<evidence type="ECO:0000256" key="1">
    <source>
        <dbReference type="SAM" id="SignalP"/>
    </source>
</evidence>
<proteinExistence type="predicted"/>
<keyword evidence="1" id="KW-0732">Signal</keyword>
<protein>
    <submittedName>
        <fullName evidence="3">T9SS type A sorting domain-containing protein</fullName>
    </submittedName>
</protein>
<dbReference type="Gene3D" id="2.60.120.890">
    <property type="entry name" value="BT2081, beta-jelly-roll domain"/>
    <property type="match status" value="1"/>
</dbReference>
<feature type="chain" id="PRO_5028941833" evidence="1">
    <location>
        <begin position="19"/>
        <end position="303"/>
    </location>
</feature>
<dbReference type="Proteomes" id="UP000515489">
    <property type="component" value="Chromosome"/>
</dbReference>
<name>A0A7G7WAH0_9BACT</name>
<dbReference type="KEGG" id="hsk:H4317_06050"/>
<dbReference type="InterPro" id="IPR026444">
    <property type="entry name" value="Secre_tail"/>
</dbReference>
<sequence length="303" mass="31268">MKNLLLLLVVLCFGAQLAQPTVAQSVPNASFETWTTQAGTEYPAGWLTTDAIYGGQGIPISLGTVTKSTESYAGSFAAKMESKALFGVTFPSFLILGSRFLTSSTFGVGGIPYTSRPATLQFWYKLTLAANDSAGVYVALTRGGGQAAQVVGAGASILPARTAYGQISVPISYALGQAPDSLRLFFICGTGGVATSSALWVDEVALTGSVAALAPAAVAAALSVYPNPSSNGEFFLASLSNPGLATAPCRVYDGMGRLVFQQQAAPLNAASGRSVDLRGLRAGVYLLHLSTPDGLLTRKLLIP</sequence>
<evidence type="ECO:0000313" key="4">
    <source>
        <dbReference type="Proteomes" id="UP000515489"/>
    </source>
</evidence>
<organism evidence="3 4">
    <name type="scientific">Hymenobacter sediminicola</name>
    <dbReference type="NCBI Taxonomy" id="2761579"/>
    <lineage>
        <taxon>Bacteria</taxon>
        <taxon>Pseudomonadati</taxon>
        <taxon>Bacteroidota</taxon>
        <taxon>Cytophagia</taxon>
        <taxon>Cytophagales</taxon>
        <taxon>Hymenobacteraceae</taxon>
        <taxon>Hymenobacter</taxon>
    </lineage>
</organism>
<keyword evidence="4" id="KW-1185">Reference proteome</keyword>
<feature type="signal peptide" evidence="1">
    <location>
        <begin position="1"/>
        <end position="18"/>
    </location>
</feature>
<dbReference type="Pfam" id="PF18962">
    <property type="entry name" value="Por_Secre_tail"/>
    <property type="match status" value="1"/>
</dbReference>
<dbReference type="NCBIfam" id="TIGR04183">
    <property type="entry name" value="Por_Secre_tail"/>
    <property type="match status" value="1"/>
</dbReference>
<dbReference type="EMBL" id="CP060202">
    <property type="protein sequence ID" value="QNH63363.1"/>
    <property type="molecule type" value="Genomic_DNA"/>
</dbReference>
<dbReference type="AlphaFoldDB" id="A0A7G7WAH0"/>
<accession>A0A7G7WAH0</accession>
<evidence type="ECO:0000259" key="2">
    <source>
        <dbReference type="Pfam" id="PF18962"/>
    </source>
</evidence>
<feature type="domain" description="Secretion system C-terminal sorting" evidence="2">
    <location>
        <begin position="224"/>
        <end position="302"/>
    </location>
</feature>
<reference evidence="3 4" key="1">
    <citation type="submission" date="2020-08" db="EMBL/GenBank/DDBJ databases">
        <title>Hymenobacter sp. S2-20-2 genome sequencing.</title>
        <authorList>
            <person name="Jin L."/>
        </authorList>
    </citation>
    <scope>NUCLEOTIDE SEQUENCE [LARGE SCALE GENOMIC DNA]</scope>
    <source>
        <strain evidence="3 4">S2-20-2</strain>
    </source>
</reference>
<gene>
    <name evidence="3" type="ORF">H4317_06050</name>
</gene>
<dbReference type="RefSeq" id="WP_185889242.1">
    <property type="nucleotide sequence ID" value="NZ_CP060202.1"/>
</dbReference>
<dbReference type="InterPro" id="IPR038653">
    <property type="entry name" value="Put_CMD_sf"/>
</dbReference>
<evidence type="ECO:0000313" key="3">
    <source>
        <dbReference type="EMBL" id="QNH63363.1"/>
    </source>
</evidence>